<evidence type="ECO:0000313" key="2">
    <source>
        <dbReference type="Proteomes" id="UP000824533"/>
    </source>
</evidence>
<sequence>MDSGGSKSESQDSSEPAPPGTVKFNLKNIKIASPSLPSPTTTLKGVKNAKSKLRAFSIQKKGPITPVPVAKGPVAGSGTGNATVYIGKLAAVKVTPKQDYSTVERPPKPPKPGAQRHIINESYTEKQKKTLSEIEGMKRRMELVELGIPLGLICPVAFNDNFLPTKAMPTKAMPPIKTFLDPEKVDEIIREAKKAKAEGKEFKFDYHKLLPDYDNPFQRRKEEPESHRGDSDLSRNKDTQKDYKLDWKYETYKRSDKNKFKDERSKHDRKSERKDKPEKDCVKDKKSGRKLKEARVNLNDYLVCDSWSLDNDDKNSTSSPKIDERAIKNIPLPDDFPIVERETPRRTIEDTDSPLNIPPKLQSVNDSLTYEIDPNDDDDDEILDIFNEDCSLDKFTKTTIKKETYDSPVDEVIELDQSLSKDTSLDGTIDDTFLESVINEIKQEDMSDDEDEKGLVEYDMSPKDDKDETRGSITPELKDYHCSQRSNYSDGYRSTESGYKSTESGNRSTKSYQSDNEYKSSETSSKSTEREYKSKKRYKSSKNKSDYKSTDELNKSYTSEDIGYKSPETEYKPERDYKSSNRRYEDDYKSSDSGYKSKDSTYKSKDSVDSRRLSFLSSGKEFEEETTLSKATLDSLETWSFVLKICQPLLFRHDRNKCYKETEVLPKLWYTENPKICNCVEDRSVVYEELEMVKMSLVDRVYGCDQIPDPPCSKARSWYVQSSQCFTELTAMGPPPDPSMTPQRNEEIYLDREYQRFMQAVLSDVSETKQETSRSTTPVTLDIRKKKKSEDEEEKKKAKKIKLSSEGWSQESDIEEEPQKTKKMKLEKDRVRKRKHSVSSLSDSDIDVKRKRKAMKKKENKKLKSKVEKRRRLSKKYLKKLKEKEKKNKKIKLETFDEESEDDMKKEKRKSLQKKLQKQKKKNQKKRKSKPKSSSSSDSSSSSSDSSDSEDERRRRRKEKKKRKKSTSESTQSEELFDVNILNNIKKERLTDDEKNFSPRKKPREIINVKELQNDFVENNIDIKKEREDKQVVQDDAEKKKQESPELAESVCSTPVEKCDEFKVVSSYNITFIVLPHTKSLKINNPDTEKKKPTNITLDRTLKFFTEIKTTPQIQPAIEESNLSQCSSQDSVLSKDRPIYEKDESHLRPSSQNSNYSFNDVISASHQLEDVRSASRQLTDVTDSQMSDTLSGKHQMSESLSASRQTAETRPVSSPPGACSQRIETVVRARSRGEIKCDWRAGDDTVLHAPHRPSRWGLKPGEVNIVLTGHGSDQFANTTPEDNRVYQIQSIANRTDTSSNTGYDEAYMSMYGASDRLQYGDCFATVETQDERPSPNTSEAKLEQHSTSTLDARISHALKNTVLGEVAKLDEKEIDKDGPDKGILVTKSLAINDSVRGAKRVSFADGYKPGQDSDLEEPPKKKRKTRRFGCAWPCPATHADHVPLWDALPPPPPPPGSPPPAPAPPPLRAHLPHLVARHLMKAPHAMPLNFESSPSLPAFMPPEPPPGVITF</sequence>
<keyword evidence="2" id="KW-1185">Reference proteome</keyword>
<name>A0ACC1CHU2_9NEOP</name>
<reference evidence="1 2" key="1">
    <citation type="journal article" date="2021" name="Front. Genet.">
        <title>Chromosome-Level Genome Assembly Reveals Significant Gene Expansion in the Toll and IMD Signaling Pathways of Dendrolimus kikuchii.</title>
        <authorList>
            <person name="Zhou J."/>
            <person name="Wu P."/>
            <person name="Xiong Z."/>
            <person name="Liu N."/>
            <person name="Zhao N."/>
            <person name="Ji M."/>
            <person name="Qiu Y."/>
            <person name="Yang B."/>
        </authorList>
    </citation>
    <scope>NUCLEOTIDE SEQUENCE [LARGE SCALE GENOMIC DNA]</scope>
    <source>
        <strain evidence="1">Ann1</strain>
    </source>
</reference>
<accession>A0ACC1CHU2</accession>
<organism evidence="1 2">
    <name type="scientific">Dendrolimus kikuchii</name>
    <dbReference type="NCBI Taxonomy" id="765133"/>
    <lineage>
        <taxon>Eukaryota</taxon>
        <taxon>Metazoa</taxon>
        <taxon>Ecdysozoa</taxon>
        <taxon>Arthropoda</taxon>
        <taxon>Hexapoda</taxon>
        <taxon>Insecta</taxon>
        <taxon>Pterygota</taxon>
        <taxon>Neoptera</taxon>
        <taxon>Endopterygota</taxon>
        <taxon>Lepidoptera</taxon>
        <taxon>Glossata</taxon>
        <taxon>Ditrysia</taxon>
        <taxon>Bombycoidea</taxon>
        <taxon>Lasiocampidae</taxon>
        <taxon>Dendrolimus</taxon>
    </lineage>
</organism>
<gene>
    <name evidence="1" type="ORF">K1T71_013336</name>
</gene>
<dbReference type="EMBL" id="CM034411">
    <property type="protein sequence ID" value="KAJ0171137.1"/>
    <property type="molecule type" value="Genomic_DNA"/>
</dbReference>
<evidence type="ECO:0000313" key="1">
    <source>
        <dbReference type="EMBL" id="KAJ0171137.1"/>
    </source>
</evidence>
<comment type="caution">
    <text evidence="1">The sequence shown here is derived from an EMBL/GenBank/DDBJ whole genome shotgun (WGS) entry which is preliminary data.</text>
</comment>
<proteinExistence type="predicted"/>
<protein>
    <submittedName>
        <fullName evidence="1">Uncharacterized protein</fullName>
    </submittedName>
</protein>
<dbReference type="Proteomes" id="UP000824533">
    <property type="component" value="Linkage Group LG25"/>
</dbReference>